<proteinExistence type="inferred from homology"/>
<feature type="signal peptide" evidence="2">
    <location>
        <begin position="1"/>
        <end position="26"/>
    </location>
</feature>
<comment type="similarity">
    <text evidence="1">Belongs to the UPF0065 (bug) family.</text>
</comment>
<dbReference type="Pfam" id="PF03401">
    <property type="entry name" value="TctC"/>
    <property type="match status" value="1"/>
</dbReference>
<evidence type="ECO:0000256" key="1">
    <source>
        <dbReference type="ARBA" id="ARBA00006987"/>
    </source>
</evidence>
<dbReference type="SUPFAM" id="SSF53850">
    <property type="entry name" value="Periplasmic binding protein-like II"/>
    <property type="match status" value="1"/>
</dbReference>
<dbReference type="InterPro" id="IPR005064">
    <property type="entry name" value="BUG"/>
</dbReference>
<sequence length="327" mass="33636">MNHKPGRFRRLLLAAMAATSMTAAFAQAPAYPSRPVKLVVGFAPGGAADYVARVMSEAMGKSLGQPIVIENRAGGGSSIAADAVAKSAPDGYTVLIASPASISVNPALNPRLGYSPRDLQPVGKLTSSPLVLAVNPATGISSVRELIERARKAPGTLNYATSGNGSAPHLGAALFLQITGVQMTHIPYRGGAPAIQSVIAGDTQLTFGTPPSVLPQVPSRLRALAVSTREGSSLVPGVPGMAAAGLPDYAIEFWYGLFVPAGTPAPVVRKLFDAAIAAMQQPAVKAALAREGTEVSLSASPEDFGAFLAEDAKFWTKLVKDAGVKLE</sequence>
<dbReference type="InterPro" id="IPR042100">
    <property type="entry name" value="Bug_dom1"/>
</dbReference>
<dbReference type="CDD" id="cd13578">
    <property type="entry name" value="PBP2_Bug27"/>
    <property type="match status" value="1"/>
</dbReference>
<keyword evidence="4" id="KW-1185">Reference proteome</keyword>
<dbReference type="Proteomes" id="UP001596037">
    <property type="component" value="Unassembled WGS sequence"/>
</dbReference>
<name>A0ABW0NFA2_9BURK</name>
<accession>A0ABW0NFA2</accession>
<dbReference type="PANTHER" id="PTHR42928:SF5">
    <property type="entry name" value="BLR1237 PROTEIN"/>
    <property type="match status" value="1"/>
</dbReference>
<evidence type="ECO:0000313" key="3">
    <source>
        <dbReference type="EMBL" id="MFC5497962.1"/>
    </source>
</evidence>
<keyword evidence="2" id="KW-0732">Signal</keyword>
<feature type="chain" id="PRO_5046281144" evidence="2">
    <location>
        <begin position="27"/>
        <end position="327"/>
    </location>
</feature>
<reference evidence="4" key="1">
    <citation type="journal article" date="2019" name="Int. J. Syst. Evol. Microbiol.">
        <title>The Global Catalogue of Microorganisms (GCM) 10K type strain sequencing project: providing services to taxonomists for standard genome sequencing and annotation.</title>
        <authorList>
            <consortium name="The Broad Institute Genomics Platform"/>
            <consortium name="The Broad Institute Genome Sequencing Center for Infectious Disease"/>
            <person name="Wu L."/>
            <person name="Ma J."/>
        </authorList>
    </citation>
    <scope>NUCLEOTIDE SEQUENCE [LARGE SCALE GENOMIC DNA]</scope>
    <source>
        <strain evidence="4">CCUG 57401</strain>
    </source>
</reference>
<protein>
    <submittedName>
        <fullName evidence="3">Bug family tripartite tricarboxylate transporter substrate binding protein</fullName>
    </submittedName>
</protein>
<evidence type="ECO:0000313" key="4">
    <source>
        <dbReference type="Proteomes" id="UP001596037"/>
    </source>
</evidence>
<dbReference type="Gene3D" id="3.40.190.150">
    <property type="entry name" value="Bordetella uptake gene, domain 1"/>
    <property type="match status" value="1"/>
</dbReference>
<dbReference type="PANTHER" id="PTHR42928">
    <property type="entry name" value="TRICARBOXYLATE-BINDING PROTEIN"/>
    <property type="match status" value="1"/>
</dbReference>
<gene>
    <name evidence="3" type="ORF">ACFPOE_10500</name>
</gene>
<dbReference type="PIRSF" id="PIRSF017082">
    <property type="entry name" value="YflP"/>
    <property type="match status" value="1"/>
</dbReference>
<dbReference type="RefSeq" id="WP_376850031.1">
    <property type="nucleotide sequence ID" value="NZ_JBHSMF010000006.1"/>
</dbReference>
<evidence type="ECO:0000256" key="2">
    <source>
        <dbReference type="SAM" id="SignalP"/>
    </source>
</evidence>
<dbReference type="EMBL" id="JBHSMF010000006">
    <property type="protein sequence ID" value="MFC5497962.1"/>
    <property type="molecule type" value="Genomic_DNA"/>
</dbReference>
<organism evidence="3 4">
    <name type="scientific">Caenimonas terrae</name>
    <dbReference type="NCBI Taxonomy" id="696074"/>
    <lineage>
        <taxon>Bacteria</taxon>
        <taxon>Pseudomonadati</taxon>
        <taxon>Pseudomonadota</taxon>
        <taxon>Betaproteobacteria</taxon>
        <taxon>Burkholderiales</taxon>
        <taxon>Comamonadaceae</taxon>
        <taxon>Caenimonas</taxon>
    </lineage>
</organism>
<dbReference type="Gene3D" id="3.40.190.10">
    <property type="entry name" value="Periplasmic binding protein-like II"/>
    <property type="match status" value="1"/>
</dbReference>
<comment type="caution">
    <text evidence="3">The sequence shown here is derived from an EMBL/GenBank/DDBJ whole genome shotgun (WGS) entry which is preliminary data.</text>
</comment>